<protein>
    <submittedName>
        <fullName evidence="1">Uncharacterized protein</fullName>
    </submittedName>
</protein>
<feature type="non-terminal residue" evidence="1">
    <location>
        <position position="1"/>
    </location>
</feature>
<dbReference type="EMBL" id="AGNL01000684">
    <property type="protein sequence ID" value="EJK77578.1"/>
    <property type="molecule type" value="Genomic_DNA"/>
</dbReference>
<comment type="caution">
    <text evidence="1">The sequence shown here is derived from an EMBL/GenBank/DDBJ whole genome shotgun (WGS) entry which is preliminary data.</text>
</comment>
<keyword evidence="2" id="KW-1185">Reference proteome</keyword>
<sequence>GSGREPPTQEKKARRRGLSCSAECLLYADGSIGSVHGLRRPQTTIDAPTLSTIIDLAAPMSVRLMCDWAVFDFHMALFSTPKKKGRKSDT</sequence>
<gene>
    <name evidence="1" type="ORF">THAOC_00581</name>
</gene>
<proteinExistence type="predicted"/>
<dbReference type="AlphaFoldDB" id="K0TFR2"/>
<evidence type="ECO:0000313" key="2">
    <source>
        <dbReference type="Proteomes" id="UP000266841"/>
    </source>
</evidence>
<evidence type="ECO:0000313" key="1">
    <source>
        <dbReference type="EMBL" id="EJK77578.1"/>
    </source>
</evidence>
<organism evidence="1 2">
    <name type="scientific">Thalassiosira oceanica</name>
    <name type="common">Marine diatom</name>
    <dbReference type="NCBI Taxonomy" id="159749"/>
    <lineage>
        <taxon>Eukaryota</taxon>
        <taxon>Sar</taxon>
        <taxon>Stramenopiles</taxon>
        <taxon>Ochrophyta</taxon>
        <taxon>Bacillariophyta</taxon>
        <taxon>Coscinodiscophyceae</taxon>
        <taxon>Thalassiosirophycidae</taxon>
        <taxon>Thalassiosirales</taxon>
        <taxon>Thalassiosiraceae</taxon>
        <taxon>Thalassiosira</taxon>
    </lineage>
</organism>
<reference evidence="1 2" key="1">
    <citation type="journal article" date="2012" name="Genome Biol.">
        <title>Genome and low-iron response of an oceanic diatom adapted to chronic iron limitation.</title>
        <authorList>
            <person name="Lommer M."/>
            <person name="Specht M."/>
            <person name="Roy A.S."/>
            <person name="Kraemer L."/>
            <person name="Andreson R."/>
            <person name="Gutowska M.A."/>
            <person name="Wolf J."/>
            <person name="Bergner S.V."/>
            <person name="Schilhabel M.B."/>
            <person name="Klostermeier U.C."/>
            <person name="Beiko R.G."/>
            <person name="Rosenstiel P."/>
            <person name="Hippler M."/>
            <person name="Laroche J."/>
        </authorList>
    </citation>
    <scope>NUCLEOTIDE SEQUENCE [LARGE SCALE GENOMIC DNA]</scope>
    <source>
        <strain evidence="1 2">CCMP1005</strain>
    </source>
</reference>
<accession>K0TFR2</accession>
<dbReference type="Proteomes" id="UP000266841">
    <property type="component" value="Unassembled WGS sequence"/>
</dbReference>
<name>K0TFR2_THAOC</name>